<feature type="binding site" evidence="4">
    <location>
        <position position="263"/>
    </location>
    <ligand>
        <name>S-adenosyl-L-methionine</name>
        <dbReference type="ChEBI" id="CHEBI:59789"/>
    </ligand>
</feature>
<dbReference type="GO" id="GO:0070041">
    <property type="term" value="F:rRNA (uridine-C5-)-methyltransferase activity"/>
    <property type="evidence" value="ECO:0007669"/>
    <property type="project" value="TreeGrafter"/>
</dbReference>
<keyword evidence="3 4" id="KW-0949">S-adenosyl-L-methionine</keyword>
<evidence type="ECO:0000313" key="7">
    <source>
        <dbReference type="EMBL" id="HIW95748.1"/>
    </source>
</evidence>
<comment type="similarity">
    <text evidence="4">Belongs to the class I-like SAM-binding methyltransferase superfamily. RNA M5U methyltransferase family.</text>
</comment>
<feature type="binding site" evidence="4">
    <location>
        <position position="294"/>
    </location>
    <ligand>
        <name>S-adenosyl-L-methionine</name>
        <dbReference type="ChEBI" id="CHEBI:59789"/>
    </ligand>
</feature>
<name>A0A9D1RWU4_9CORY</name>
<dbReference type="AlphaFoldDB" id="A0A9D1RWU4"/>
<dbReference type="EMBL" id="DXFZ01000056">
    <property type="protein sequence ID" value="HIW95748.1"/>
    <property type="molecule type" value="Genomic_DNA"/>
</dbReference>
<dbReference type="PROSITE" id="PS01230">
    <property type="entry name" value="TRMA_1"/>
    <property type="match status" value="1"/>
</dbReference>
<evidence type="ECO:0000256" key="6">
    <source>
        <dbReference type="SAM" id="MobiDB-lite"/>
    </source>
</evidence>
<accession>A0A9D1RWU4</accession>
<dbReference type="GO" id="GO:0070475">
    <property type="term" value="P:rRNA base methylation"/>
    <property type="evidence" value="ECO:0007669"/>
    <property type="project" value="TreeGrafter"/>
</dbReference>
<reference evidence="7" key="2">
    <citation type="submission" date="2021-04" db="EMBL/GenBank/DDBJ databases">
        <authorList>
            <person name="Gilroy R."/>
        </authorList>
    </citation>
    <scope>NUCLEOTIDE SEQUENCE</scope>
    <source>
        <strain evidence="7">4376</strain>
    </source>
</reference>
<dbReference type="SUPFAM" id="SSF50249">
    <property type="entry name" value="Nucleic acid-binding proteins"/>
    <property type="match status" value="1"/>
</dbReference>
<feature type="region of interest" description="Disordered" evidence="6">
    <location>
        <begin position="1"/>
        <end position="21"/>
    </location>
</feature>
<dbReference type="Gene3D" id="2.40.50.1070">
    <property type="match status" value="1"/>
</dbReference>
<dbReference type="InterPro" id="IPR030390">
    <property type="entry name" value="MeTrfase_TrmA_AS"/>
</dbReference>
<dbReference type="Pfam" id="PF05958">
    <property type="entry name" value="tRNA_U5-meth_tr"/>
    <property type="match status" value="1"/>
</dbReference>
<dbReference type="PROSITE" id="PS51687">
    <property type="entry name" value="SAM_MT_RNA_M5U"/>
    <property type="match status" value="1"/>
</dbReference>
<dbReference type="PANTHER" id="PTHR11061">
    <property type="entry name" value="RNA M5U METHYLTRANSFERASE"/>
    <property type="match status" value="1"/>
</dbReference>
<dbReference type="InterPro" id="IPR010280">
    <property type="entry name" value="U5_MeTrfase_fam"/>
</dbReference>
<evidence type="ECO:0000313" key="8">
    <source>
        <dbReference type="Proteomes" id="UP000824189"/>
    </source>
</evidence>
<dbReference type="Gene3D" id="3.40.50.150">
    <property type="entry name" value="Vaccinia Virus protein VP39"/>
    <property type="match status" value="1"/>
</dbReference>
<dbReference type="InterPro" id="IPR012340">
    <property type="entry name" value="NA-bd_OB-fold"/>
</dbReference>
<gene>
    <name evidence="7" type="ORF">H9867_04610</name>
</gene>
<dbReference type="PANTHER" id="PTHR11061:SF30">
    <property type="entry name" value="TRNA (URACIL(54)-C(5))-METHYLTRANSFERASE"/>
    <property type="match status" value="1"/>
</dbReference>
<organism evidence="7 8">
    <name type="scientific">Candidatus Corynebacterium gallistercoris</name>
    <dbReference type="NCBI Taxonomy" id="2838530"/>
    <lineage>
        <taxon>Bacteria</taxon>
        <taxon>Bacillati</taxon>
        <taxon>Actinomycetota</taxon>
        <taxon>Actinomycetes</taxon>
        <taxon>Mycobacteriales</taxon>
        <taxon>Corynebacteriaceae</taxon>
        <taxon>Corynebacterium</taxon>
    </lineage>
</organism>
<dbReference type="InterPro" id="IPR029063">
    <property type="entry name" value="SAM-dependent_MTases_sf"/>
</dbReference>
<keyword evidence="2 4" id="KW-0808">Transferase</keyword>
<feature type="binding site" evidence="4">
    <location>
        <position position="315"/>
    </location>
    <ligand>
        <name>S-adenosyl-L-methionine</name>
        <dbReference type="ChEBI" id="CHEBI:59789"/>
    </ligand>
</feature>
<comment type="caution">
    <text evidence="7">The sequence shown here is derived from an EMBL/GenBank/DDBJ whole genome shotgun (WGS) entry which is preliminary data.</text>
</comment>
<evidence type="ECO:0000256" key="5">
    <source>
        <dbReference type="PROSITE-ProRule" id="PRU10015"/>
    </source>
</evidence>
<dbReference type="SUPFAM" id="SSF53335">
    <property type="entry name" value="S-adenosyl-L-methionine-dependent methyltransferases"/>
    <property type="match status" value="1"/>
</dbReference>
<evidence type="ECO:0000256" key="2">
    <source>
        <dbReference type="ARBA" id="ARBA00022679"/>
    </source>
</evidence>
<feature type="active site" evidence="5">
    <location>
        <position position="389"/>
    </location>
</feature>
<evidence type="ECO:0000256" key="3">
    <source>
        <dbReference type="ARBA" id="ARBA00022691"/>
    </source>
</evidence>
<dbReference type="CDD" id="cd02440">
    <property type="entry name" value="AdoMet_MTases"/>
    <property type="match status" value="1"/>
</dbReference>
<feature type="binding site" evidence="4">
    <location>
        <position position="362"/>
    </location>
    <ligand>
        <name>S-adenosyl-L-methionine</name>
        <dbReference type="ChEBI" id="CHEBI:59789"/>
    </ligand>
</feature>
<proteinExistence type="inferred from homology"/>
<evidence type="ECO:0000256" key="4">
    <source>
        <dbReference type="PROSITE-ProRule" id="PRU01024"/>
    </source>
</evidence>
<dbReference type="Gene3D" id="2.40.50.140">
    <property type="entry name" value="Nucleic acid-binding proteins"/>
    <property type="match status" value="1"/>
</dbReference>
<protein>
    <submittedName>
        <fullName evidence="7">Class I SAM-dependent RNA methyltransferase</fullName>
    </submittedName>
</protein>
<evidence type="ECO:0000256" key="1">
    <source>
        <dbReference type="ARBA" id="ARBA00022603"/>
    </source>
</evidence>
<dbReference type="Proteomes" id="UP000824189">
    <property type="component" value="Unassembled WGS sequence"/>
</dbReference>
<keyword evidence="1 4" id="KW-0489">Methyltransferase</keyword>
<feature type="active site" description="Nucleophile" evidence="4">
    <location>
        <position position="389"/>
    </location>
</feature>
<reference evidence="7" key="1">
    <citation type="journal article" date="2021" name="PeerJ">
        <title>Extensive microbial diversity within the chicken gut microbiome revealed by metagenomics and culture.</title>
        <authorList>
            <person name="Gilroy R."/>
            <person name="Ravi A."/>
            <person name="Getino M."/>
            <person name="Pursley I."/>
            <person name="Horton D.L."/>
            <person name="Alikhan N.F."/>
            <person name="Baker D."/>
            <person name="Gharbi K."/>
            <person name="Hall N."/>
            <person name="Watson M."/>
            <person name="Adriaenssens E.M."/>
            <person name="Foster-Nyarko E."/>
            <person name="Jarju S."/>
            <person name="Secka A."/>
            <person name="Antonio M."/>
            <person name="Oren A."/>
            <person name="Chaudhuri R.R."/>
            <person name="La Ragione R."/>
            <person name="Hildebrand F."/>
            <person name="Pallen M.J."/>
        </authorList>
    </citation>
    <scope>NUCLEOTIDE SEQUENCE</scope>
    <source>
        <strain evidence="7">4376</strain>
    </source>
</reference>
<sequence length="434" mass="45519">MSSENPGLTGDQPDSIVADMAGPAHGGSVIARHDGHVVFVRGALPGEQGVHIHLDPPGTSKKASRFRTGVAGRIGQPHPGRVDPQCSAAAAGAGCCDLDFVDPQGSAQFKRDVVIDQLSRIAKLAVDPHLVEVHTVAPFTGWRARVRLGVDKGGVIGLRAKNSHAIIPASHHTCAQWHPDLAEKLSQALPQLASQVTPGAELALALGDDGQLGCVEVTHHRGRPGKTRNLPGCAQTVTRQLQLPGQPQGHTVTWELPVESFWQGHVNAPTQFAGWIANTLPAAAGDNAVIWDLYGGAGVFAAALHRHAATVDSVDVASASTEAGQQALKAAGVDSVRFVAGDVATTMGQLVQDGLLHAVVVDPPRTGMGRGVVDAIALHEPHHVIHVGCDPATAARDIKGWVDHGYHLEKLSVWDTYGLTHHVELIAHLTKAMS</sequence>